<name>A0AA91T380_CLALS</name>
<feature type="region of interest" description="Disordered" evidence="1">
    <location>
        <begin position="55"/>
        <end position="78"/>
    </location>
</feature>
<dbReference type="Proteomes" id="UP000195602">
    <property type="component" value="Unassembled WGS sequence"/>
</dbReference>
<proteinExistence type="predicted"/>
<evidence type="ECO:0000313" key="2">
    <source>
        <dbReference type="EMBL" id="OVF09994.1"/>
    </source>
</evidence>
<accession>A0AA91T380</accession>
<dbReference type="EMBL" id="LYUB02000003">
    <property type="protein sequence ID" value="OVF09994.1"/>
    <property type="molecule type" value="Genomic_DNA"/>
</dbReference>
<sequence>MFSVFLRATVLRNSDPGSFARDGRRRSLWQSKVCEPHTLSTIGVQAECPRMDYSLSQETQKVAPKGRWSKNEKRKQKE</sequence>
<comment type="caution">
    <text evidence="2">The sequence shown here is derived from an EMBL/GenBank/DDBJ whole genome shotgun (WGS) entry which is preliminary data.</text>
</comment>
<reference evidence="2 3" key="1">
    <citation type="submission" date="2017-04" db="EMBL/GenBank/DDBJ databases">
        <title>Draft genome of the yeast Clavispora lusitaniae type strain CBS 6936.</title>
        <authorList>
            <person name="Durrens P."/>
            <person name="Klopp C."/>
            <person name="Biteau N."/>
            <person name="Fitton-Ouhabi V."/>
            <person name="Dementhon K."/>
            <person name="Accoceberry I."/>
            <person name="Sherman D.J."/>
            <person name="Noel T."/>
        </authorList>
    </citation>
    <scope>NUCLEOTIDE SEQUENCE [LARGE SCALE GENOMIC DNA]</scope>
    <source>
        <strain evidence="2 3">CBS 6936</strain>
    </source>
</reference>
<dbReference type="AlphaFoldDB" id="A0AA91T380"/>
<dbReference type="KEGG" id="clus:A9F13_03g01243"/>
<protein>
    <submittedName>
        <fullName evidence="2">Uncharacterized protein</fullName>
    </submittedName>
</protein>
<organism evidence="2 3">
    <name type="scientific">Clavispora lusitaniae</name>
    <name type="common">Candida lusitaniae</name>
    <dbReference type="NCBI Taxonomy" id="36911"/>
    <lineage>
        <taxon>Eukaryota</taxon>
        <taxon>Fungi</taxon>
        <taxon>Dikarya</taxon>
        <taxon>Ascomycota</taxon>
        <taxon>Saccharomycotina</taxon>
        <taxon>Pichiomycetes</taxon>
        <taxon>Metschnikowiaceae</taxon>
        <taxon>Clavispora</taxon>
    </lineage>
</organism>
<evidence type="ECO:0000256" key="1">
    <source>
        <dbReference type="SAM" id="MobiDB-lite"/>
    </source>
</evidence>
<evidence type="ECO:0000313" key="3">
    <source>
        <dbReference type="Proteomes" id="UP000195602"/>
    </source>
</evidence>
<gene>
    <name evidence="2" type="ORF">A9F13_03g01243</name>
</gene>